<protein>
    <recommendedName>
        <fullName evidence="1">Coenzyme Q-binding protein COQ10 START domain-containing protein</fullName>
    </recommendedName>
</protein>
<reference evidence="2" key="1">
    <citation type="submission" date="2023-10" db="EMBL/GenBank/DDBJ databases">
        <authorList>
            <person name="Chen Y."/>
            <person name="Shah S."/>
            <person name="Dougan E. K."/>
            <person name="Thang M."/>
            <person name="Chan C."/>
        </authorList>
    </citation>
    <scope>NUCLEOTIDE SEQUENCE [LARGE SCALE GENOMIC DNA]</scope>
</reference>
<dbReference type="InterPro" id="IPR023393">
    <property type="entry name" value="START-like_dom_sf"/>
</dbReference>
<comment type="caution">
    <text evidence="2">The sequence shown here is derived from an EMBL/GenBank/DDBJ whole genome shotgun (WGS) entry which is preliminary data.</text>
</comment>
<feature type="domain" description="Coenzyme Q-binding protein COQ10 START" evidence="1">
    <location>
        <begin position="108"/>
        <end position="177"/>
    </location>
</feature>
<dbReference type="Pfam" id="PF03364">
    <property type="entry name" value="Polyketide_cyc"/>
    <property type="match status" value="1"/>
</dbReference>
<gene>
    <name evidence="2" type="ORF">PCOR1329_LOCUS11191</name>
</gene>
<dbReference type="PANTHER" id="PTHR34060">
    <property type="entry name" value="POLYKETIDE CYCLASE / DEHYDRASE AND LIPID TRANSPORT PROTEIN"/>
    <property type="match status" value="1"/>
</dbReference>
<name>A0ABN9QKN2_9DINO</name>
<dbReference type="EMBL" id="CAUYUJ010003222">
    <property type="protein sequence ID" value="CAK0804369.1"/>
    <property type="molecule type" value="Genomic_DNA"/>
</dbReference>
<sequence>MTDYAKLEQVVPNLVQNRVQRTFPDGGARLWQVGRASWRIFQRDFYFQAGITLDVHLHRDGLPESQTAGARMDASSLAEVRDYGRALPLVRDVFPRPFSIAVEGVPVRDITMQNVPRQQGDFVHYRGVWRLQPLDGCAQPGESMMRLTFAVECEPHWFLPVAPVEGRIASALVENMEAIRDYVESRRP</sequence>
<dbReference type="InterPro" id="IPR005031">
    <property type="entry name" value="COQ10_START"/>
</dbReference>
<evidence type="ECO:0000259" key="1">
    <source>
        <dbReference type="Pfam" id="PF03364"/>
    </source>
</evidence>
<keyword evidence="3" id="KW-1185">Reference proteome</keyword>
<dbReference type="PANTHER" id="PTHR34060:SF1">
    <property type="entry name" value="POLYKETIDE CYCLASE _ DEHYDRASE AND LIPID TRANSPORT PROTEIN"/>
    <property type="match status" value="1"/>
</dbReference>
<dbReference type="Proteomes" id="UP001189429">
    <property type="component" value="Unassembled WGS sequence"/>
</dbReference>
<evidence type="ECO:0000313" key="2">
    <source>
        <dbReference type="EMBL" id="CAK0804369.1"/>
    </source>
</evidence>
<dbReference type="Gene3D" id="3.30.530.20">
    <property type="match status" value="1"/>
</dbReference>
<organism evidence="2 3">
    <name type="scientific">Prorocentrum cordatum</name>
    <dbReference type="NCBI Taxonomy" id="2364126"/>
    <lineage>
        <taxon>Eukaryota</taxon>
        <taxon>Sar</taxon>
        <taxon>Alveolata</taxon>
        <taxon>Dinophyceae</taxon>
        <taxon>Prorocentrales</taxon>
        <taxon>Prorocentraceae</taxon>
        <taxon>Prorocentrum</taxon>
    </lineage>
</organism>
<accession>A0ABN9QKN2</accession>
<dbReference type="SUPFAM" id="SSF55961">
    <property type="entry name" value="Bet v1-like"/>
    <property type="match status" value="1"/>
</dbReference>
<evidence type="ECO:0000313" key="3">
    <source>
        <dbReference type="Proteomes" id="UP001189429"/>
    </source>
</evidence>
<proteinExistence type="predicted"/>